<dbReference type="InterPro" id="IPR001650">
    <property type="entry name" value="Helicase_C-like"/>
</dbReference>
<dbReference type="InterPro" id="IPR014001">
    <property type="entry name" value="Helicase_ATP-bd"/>
</dbReference>
<dbReference type="PROSITE" id="PS00039">
    <property type="entry name" value="DEAD_ATP_HELICASE"/>
    <property type="match status" value="1"/>
</dbReference>
<reference evidence="12 13" key="1">
    <citation type="journal article" date="2012" name="J. Bacteriol.">
        <title>Complete genome sequence of a thermophilic methanogen, Methanocella conradii HZ254, isolated from Chinese rice field soil.</title>
        <authorList>
            <person name="Lu Z."/>
            <person name="Lu Y."/>
        </authorList>
    </citation>
    <scope>NUCLEOTIDE SEQUENCE [LARGE SCALE GENOMIC DNA]</scope>
    <source>
        <strain evidence="13">DSM 24694 / JCM 17849 / CGMCC 1.5162 / HZ254</strain>
    </source>
</reference>
<evidence type="ECO:0000256" key="7">
    <source>
        <dbReference type="RuleBase" id="RU000492"/>
    </source>
</evidence>
<dbReference type="GO" id="GO:0005829">
    <property type="term" value="C:cytosol"/>
    <property type="evidence" value="ECO:0007669"/>
    <property type="project" value="TreeGrafter"/>
</dbReference>
<dbReference type="InterPro" id="IPR027417">
    <property type="entry name" value="P-loop_NTPase"/>
</dbReference>
<keyword evidence="3 7" id="KW-0378">Hydrolase</keyword>
<keyword evidence="5 7" id="KW-0067">ATP-binding</keyword>
<dbReference type="SUPFAM" id="SSF52540">
    <property type="entry name" value="P-loop containing nucleoside triphosphate hydrolases"/>
    <property type="match status" value="1"/>
</dbReference>
<keyword evidence="4 7" id="KW-0347">Helicase</keyword>
<dbReference type="CDD" id="cd18787">
    <property type="entry name" value="SF2_C_DEAD"/>
    <property type="match status" value="1"/>
</dbReference>
<dbReference type="PROSITE" id="PS51192">
    <property type="entry name" value="HELICASE_ATP_BIND_1"/>
    <property type="match status" value="1"/>
</dbReference>
<gene>
    <name evidence="12" type="ordered locus">Mtc_1998</name>
</gene>
<dbReference type="Pfam" id="PF00270">
    <property type="entry name" value="DEAD"/>
    <property type="match status" value="1"/>
</dbReference>
<evidence type="ECO:0000259" key="10">
    <source>
        <dbReference type="PROSITE" id="PS51194"/>
    </source>
</evidence>
<keyword evidence="13" id="KW-1185">Reference proteome</keyword>
<dbReference type="Gene3D" id="3.40.50.300">
    <property type="entry name" value="P-loop containing nucleotide triphosphate hydrolases"/>
    <property type="match status" value="2"/>
</dbReference>
<feature type="region of interest" description="Disordered" evidence="8">
    <location>
        <begin position="431"/>
        <end position="456"/>
    </location>
</feature>
<keyword evidence="1" id="KW-0963">Cytoplasm</keyword>
<dbReference type="STRING" id="1041930.Mtc_1998"/>
<dbReference type="Pfam" id="PF00271">
    <property type="entry name" value="Helicase_C"/>
    <property type="match status" value="1"/>
</dbReference>
<keyword evidence="2 7" id="KW-0547">Nucleotide-binding</keyword>
<evidence type="ECO:0000256" key="8">
    <source>
        <dbReference type="SAM" id="MobiDB-lite"/>
    </source>
</evidence>
<evidence type="ECO:0000313" key="12">
    <source>
        <dbReference type="EMBL" id="AFD00738.1"/>
    </source>
</evidence>
<dbReference type="GO" id="GO:0033592">
    <property type="term" value="F:RNA strand annealing activity"/>
    <property type="evidence" value="ECO:0007669"/>
    <property type="project" value="TreeGrafter"/>
</dbReference>
<evidence type="ECO:0000256" key="3">
    <source>
        <dbReference type="ARBA" id="ARBA00022801"/>
    </source>
</evidence>
<dbReference type="OrthoDB" id="4631at2157"/>
<dbReference type="InterPro" id="IPR011545">
    <property type="entry name" value="DEAD/DEAH_box_helicase_dom"/>
</dbReference>
<evidence type="ECO:0000256" key="6">
    <source>
        <dbReference type="PROSITE-ProRule" id="PRU00552"/>
    </source>
</evidence>
<dbReference type="HOGENOM" id="CLU_003041_1_3_2"/>
<dbReference type="FunFam" id="3.40.50.300:FF:000108">
    <property type="entry name" value="ATP-dependent RNA helicase RhlE"/>
    <property type="match status" value="1"/>
</dbReference>
<feature type="domain" description="Helicase C-terminal" evidence="10">
    <location>
        <begin position="214"/>
        <end position="374"/>
    </location>
</feature>
<feature type="compositionally biased region" description="Basic residues" evidence="8">
    <location>
        <begin position="440"/>
        <end position="456"/>
    </location>
</feature>
<dbReference type="PROSITE" id="PS51194">
    <property type="entry name" value="HELICASE_CTER"/>
    <property type="match status" value="1"/>
</dbReference>
<dbReference type="KEGG" id="mez:Mtc_1998"/>
<dbReference type="InterPro" id="IPR044742">
    <property type="entry name" value="DEAD/DEAH_RhlB"/>
</dbReference>
<dbReference type="PANTHER" id="PTHR47963">
    <property type="entry name" value="DEAD-BOX ATP-DEPENDENT RNA HELICASE 47, MITOCHONDRIAL"/>
    <property type="match status" value="1"/>
</dbReference>
<dbReference type="GO" id="GO:0005524">
    <property type="term" value="F:ATP binding"/>
    <property type="evidence" value="ECO:0007669"/>
    <property type="project" value="UniProtKB-KW"/>
</dbReference>
<dbReference type="InterPro" id="IPR000629">
    <property type="entry name" value="RNA-helicase_DEAD-box_CS"/>
</dbReference>
<feature type="short sequence motif" description="Q motif" evidence="6">
    <location>
        <begin position="2"/>
        <end position="30"/>
    </location>
</feature>
<dbReference type="GeneID" id="11972152"/>
<evidence type="ECO:0000313" key="13">
    <source>
        <dbReference type="Proteomes" id="UP000005233"/>
    </source>
</evidence>
<dbReference type="GO" id="GO:0009409">
    <property type="term" value="P:response to cold"/>
    <property type="evidence" value="ECO:0007669"/>
    <property type="project" value="TreeGrafter"/>
</dbReference>
<dbReference type="eggNOG" id="arCOG00558">
    <property type="taxonomic scope" value="Archaea"/>
</dbReference>
<name>H8I691_METCZ</name>
<sequence length="456" mass="50224">MVMFQELSLSAPTLKAIAAMGFEEATPIQGQAIPAALQGRDVIGQAQTGTGKTAAFGIPMVEAVDIKSEAIQGIVITPTRELAVQVAEELNRIGHFKGVHALPIYGGQDIKRQVSALKRKPQVIVGTPGRLIDHMKRKTVRLGGIRMVVLDEADEMLDMGFIEDIERILKATPEGRQTLLFSATIPAPISKLAARFMKDPVSIGIKSRSLTVQGTEQAYLEVQERQKFEALCRLLDVQLPALAIVFVRTKRRVDELARALSERGYQAEGIHGDLAQSKRDSVMRSFREGATEVLVATDVAARGLDISGVTHVYNFDIPQDPDGYVHRIGRTGRAGKKGIAITFVTPRELGLLRLIERVTRRPIERRPVPTAAEAFEGKQRAIVEALLKVSEEGDVSRYRGVAESLLEENDSVTMLSAALKMLSKGDDAEAIPVELTEEHRRHKMERKPKGRRAQKR</sequence>
<dbReference type="SMART" id="SM00487">
    <property type="entry name" value="DEXDc"/>
    <property type="match status" value="1"/>
</dbReference>
<evidence type="ECO:0000256" key="2">
    <source>
        <dbReference type="ARBA" id="ARBA00022741"/>
    </source>
</evidence>
<dbReference type="GO" id="GO:0005840">
    <property type="term" value="C:ribosome"/>
    <property type="evidence" value="ECO:0007669"/>
    <property type="project" value="TreeGrafter"/>
</dbReference>
<dbReference type="Proteomes" id="UP000005233">
    <property type="component" value="Chromosome"/>
</dbReference>
<proteinExistence type="inferred from homology"/>
<feature type="domain" description="Helicase ATP-binding" evidence="9">
    <location>
        <begin position="33"/>
        <end position="203"/>
    </location>
</feature>
<dbReference type="InterPro" id="IPR014014">
    <property type="entry name" value="RNA_helicase_DEAD_Q_motif"/>
</dbReference>
<dbReference type="CDD" id="cd00268">
    <property type="entry name" value="DEADc"/>
    <property type="match status" value="1"/>
</dbReference>
<feature type="domain" description="DEAD-box RNA helicase Q" evidence="11">
    <location>
        <begin position="2"/>
        <end position="30"/>
    </location>
</feature>
<protein>
    <submittedName>
        <fullName evidence="12">Superfamily II DNA and RNA helicase</fullName>
    </submittedName>
</protein>
<dbReference type="EMBL" id="CP003243">
    <property type="protein sequence ID" value="AFD00738.1"/>
    <property type="molecule type" value="Genomic_DNA"/>
</dbReference>
<organism evidence="12 13">
    <name type="scientific">Methanocella conradii (strain DSM 24694 / JCM 17849 / CGMCC 1.5162 / HZ254)</name>
    <dbReference type="NCBI Taxonomy" id="1041930"/>
    <lineage>
        <taxon>Archaea</taxon>
        <taxon>Methanobacteriati</taxon>
        <taxon>Methanobacteriota</taxon>
        <taxon>Stenosarchaea group</taxon>
        <taxon>Methanomicrobia</taxon>
        <taxon>Methanocellales</taxon>
        <taxon>Methanocellaceae</taxon>
        <taxon>Methanocella</taxon>
    </lineage>
</organism>
<evidence type="ECO:0000256" key="5">
    <source>
        <dbReference type="ARBA" id="ARBA00022840"/>
    </source>
</evidence>
<dbReference type="InterPro" id="IPR050547">
    <property type="entry name" value="DEAD_box_RNA_helicases"/>
</dbReference>
<comment type="similarity">
    <text evidence="7">Belongs to the DEAD box helicase family.</text>
</comment>
<dbReference type="AlphaFoldDB" id="H8I691"/>
<dbReference type="GO" id="GO:0016787">
    <property type="term" value="F:hydrolase activity"/>
    <property type="evidence" value="ECO:0007669"/>
    <property type="project" value="UniProtKB-KW"/>
</dbReference>
<dbReference type="RefSeq" id="WP_014406569.1">
    <property type="nucleotide sequence ID" value="NC_017034.1"/>
</dbReference>
<dbReference type="GO" id="GO:0140097">
    <property type="term" value="F:catalytic activity, acting on DNA"/>
    <property type="evidence" value="ECO:0007669"/>
    <property type="project" value="UniProtKB-ARBA"/>
</dbReference>
<dbReference type="SMART" id="SM00490">
    <property type="entry name" value="HELICc"/>
    <property type="match status" value="1"/>
</dbReference>
<dbReference type="GO" id="GO:0003724">
    <property type="term" value="F:RNA helicase activity"/>
    <property type="evidence" value="ECO:0007669"/>
    <property type="project" value="InterPro"/>
</dbReference>
<dbReference type="PANTHER" id="PTHR47963:SF5">
    <property type="entry name" value="DEAD-BOX ATP-DEPENDENT RNA HELICASE CSHA"/>
    <property type="match status" value="1"/>
</dbReference>
<evidence type="ECO:0000259" key="11">
    <source>
        <dbReference type="PROSITE" id="PS51195"/>
    </source>
</evidence>
<evidence type="ECO:0000259" key="9">
    <source>
        <dbReference type="PROSITE" id="PS51192"/>
    </source>
</evidence>
<evidence type="ECO:0000256" key="1">
    <source>
        <dbReference type="ARBA" id="ARBA00022490"/>
    </source>
</evidence>
<accession>H8I691</accession>
<evidence type="ECO:0000256" key="4">
    <source>
        <dbReference type="ARBA" id="ARBA00022806"/>
    </source>
</evidence>
<dbReference type="PROSITE" id="PS51195">
    <property type="entry name" value="Q_MOTIF"/>
    <property type="match status" value="1"/>
</dbReference>